<dbReference type="Proteomes" id="UP001521074">
    <property type="component" value="Unassembled WGS sequence"/>
</dbReference>
<proteinExistence type="predicted"/>
<reference evidence="2 3" key="1">
    <citation type="submission" date="2021-12" db="EMBL/GenBank/DDBJ databases">
        <title>Genome sequence of Acetobacter sicerae DmPark20a_162.</title>
        <authorList>
            <person name="Chaston J.M."/>
        </authorList>
    </citation>
    <scope>NUCLEOTIDE SEQUENCE [LARGE SCALE GENOMIC DNA]</scope>
    <source>
        <strain evidence="2 3">DmPark20a_162</strain>
    </source>
</reference>
<feature type="signal peptide" evidence="1">
    <location>
        <begin position="1"/>
        <end position="26"/>
    </location>
</feature>
<evidence type="ECO:0000256" key="1">
    <source>
        <dbReference type="SAM" id="SignalP"/>
    </source>
</evidence>
<evidence type="ECO:0000313" key="3">
    <source>
        <dbReference type="Proteomes" id="UP001521074"/>
    </source>
</evidence>
<evidence type="ECO:0000313" key="2">
    <source>
        <dbReference type="EMBL" id="MCE0744492.1"/>
    </source>
</evidence>
<feature type="chain" id="PRO_5046112449" evidence="1">
    <location>
        <begin position="27"/>
        <end position="133"/>
    </location>
</feature>
<keyword evidence="3" id="KW-1185">Reference proteome</keyword>
<accession>A0ABS8W0K0</accession>
<dbReference type="EMBL" id="JAJSOJ010000038">
    <property type="protein sequence ID" value="MCE0744492.1"/>
    <property type="molecule type" value="Genomic_DNA"/>
</dbReference>
<sequence length="133" mass="14220">MRLRFAVVCSAVISGLSFGMSVPALAAPQSETSAKTVHSASFFAGDWSSMGTVVTFVANRAVGPASRLVVKLPQNLQKSGQPSFSLSQKSNDEWSGTQNNVTVSFKLVSDNFGILSMVGDKPDHHFEMPLSRI</sequence>
<organism evidence="2 3">
    <name type="scientific">Acetobacter sicerae</name>
    <dbReference type="NCBI Taxonomy" id="85325"/>
    <lineage>
        <taxon>Bacteria</taxon>
        <taxon>Pseudomonadati</taxon>
        <taxon>Pseudomonadota</taxon>
        <taxon>Alphaproteobacteria</taxon>
        <taxon>Acetobacterales</taxon>
        <taxon>Acetobacteraceae</taxon>
        <taxon>Acetobacter</taxon>
    </lineage>
</organism>
<keyword evidence="1" id="KW-0732">Signal</keyword>
<dbReference type="RefSeq" id="WP_232878275.1">
    <property type="nucleotide sequence ID" value="NZ_JAJSOJ010000038.1"/>
</dbReference>
<comment type="caution">
    <text evidence="2">The sequence shown here is derived from an EMBL/GenBank/DDBJ whole genome shotgun (WGS) entry which is preliminary data.</text>
</comment>
<protein>
    <submittedName>
        <fullName evidence="2">Uncharacterized protein</fullName>
    </submittedName>
</protein>
<name>A0ABS8W0K0_9PROT</name>
<gene>
    <name evidence="2" type="ORF">LWC05_11415</name>
</gene>